<dbReference type="EMBL" id="FOFA01000008">
    <property type="protein sequence ID" value="SER06045.1"/>
    <property type="molecule type" value="Genomic_DNA"/>
</dbReference>
<dbReference type="Proteomes" id="UP000198504">
    <property type="component" value="Unassembled WGS sequence"/>
</dbReference>
<dbReference type="InterPro" id="IPR015854">
    <property type="entry name" value="ABC_transpr_LolD-like"/>
</dbReference>
<keyword evidence="4" id="KW-1185">Reference proteome</keyword>
<dbReference type="GO" id="GO:0005524">
    <property type="term" value="F:ATP binding"/>
    <property type="evidence" value="ECO:0007669"/>
    <property type="project" value="InterPro"/>
</dbReference>
<feature type="compositionally biased region" description="Pro residues" evidence="1">
    <location>
        <begin position="17"/>
        <end position="31"/>
    </location>
</feature>
<evidence type="ECO:0000313" key="4">
    <source>
        <dbReference type="Proteomes" id="UP000198504"/>
    </source>
</evidence>
<evidence type="ECO:0000259" key="2">
    <source>
        <dbReference type="PROSITE" id="PS50893"/>
    </source>
</evidence>
<dbReference type="PANTHER" id="PTHR24220">
    <property type="entry name" value="IMPORT ATP-BINDING PROTEIN"/>
    <property type="match status" value="1"/>
</dbReference>
<dbReference type="SUPFAM" id="SSF52540">
    <property type="entry name" value="P-loop containing nucleoside triphosphate hydrolases"/>
    <property type="match status" value="1"/>
</dbReference>
<accession>A0A1H9L4G5</accession>
<dbReference type="GO" id="GO:0022857">
    <property type="term" value="F:transmembrane transporter activity"/>
    <property type="evidence" value="ECO:0007669"/>
    <property type="project" value="TreeGrafter"/>
</dbReference>
<dbReference type="InterPro" id="IPR027417">
    <property type="entry name" value="P-loop_NTPase"/>
</dbReference>
<evidence type="ECO:0000313" key="3">
    <source>
        <dbReference type="EMBL" id="SER06045.1"/>
    </source>
</evidence>
<dbReference type="RefSeq" id="WP_170854197.1">
    <property type="nucleotide sequence ID" value="NZ_FOFA01000008.1"/>
</dbReference>
<dbReference type="STRING" id="1036181.SAMN05421756_108139"/>
<dbReference type="PROSITE" id="PS50893">
    <property type="entry name" value="ABC_TRANSPORTER_2"/>
    <property type="match status" value="1"/>
</dbReference>
<gene>
    <name evidence="3" type="ORF">SAMN05421756_108139</name>
</gene>
<dbReference type="GO" id="GO:0016887">
    <property type="term" value="F:ATP hydrolysis activity"/>
    <property type="evidence" value="ECO:0007669"/>
    <property type="project" value="InterPro"/>
</dbReference>
<proteinExistence type="predicted"/>
<organism evidence="3 4">
    <name type="scientific">Microlunatus flavus</name>
    <dbReference type="NCBI Taxonomy" id="1036181"/>
    <lineage>
        <taxon>Bacteria</taxon>
        <taxon>Bacillati</taxon>
        <taxon>Actinomycetota</taxon>
        <taxon>Actinomycetes</taxon>
        <taxon>Propionibacteriales</taxon>
        <taxon>Propionibacteriaceae</taxon>
        <taxon>Microlunatus</taxon>
    </lineage>
</organism>
<reference evidence="4" key="1">
    <citation type="submission" date="2016-10" db="EMBL/GenBank/DDBJ databases">
        <authorList>
            <person name="Varghese N."/>
            <person name="Submissions S."/>
        </authorList>
    </citation>
    <scope>NUCLEOTIDE SEQUENCE [LARGE SCALE GENOMIC DNA]</scope>
    <source>
        <strain evidence="4">CGMCC 4.6856</strain>
    </source>
</reference>
<dbReference type="PANTHER" id="PTHR24220:SF659">
    <property type="entry name" value="TRANSPORTER, PUTATIVE-RELATED"/>
    <property type="match status" value="1"/>
</dbReference>
<dbReference type="AlphaFoldDB" id="A0A1H9L4G5"/>
<feature type="domain" description="ABC transporter" evidence="2">
    <location>
        <begin position="32"/>
        <end position="239"/>
    </location>
</feature>
<evidence type="ECO:0000256" key="1">
    <source>
        <dbReference type="SAM" id="MobiDB-lite"/>
    </source>
</evidence>
<dbReference type="CDD" id="cd00267">
    <property type="entry name" value="ABC_ATPase"/>
    <property type="match status" value="1"/>
</dbReference>
<protein>
    <submittedName>
        <fullName evidence="3">ABC transporter</fullName>
    </submittedName>
</protein>
<dbReference type="InterPro" id="IPR003439">
    <property type="entry name" value="ABC_transporter-like_ATP-bd"/>
</dbReference>
<sequence>MTAAVPQPETETEPASVPAPEPEPGPTPPPLLEAEGLSLVGPEGPVFTDVSFAVEPGRVTLLVGPAGTGRSSLLLALSGRMQGTTGLLRHHGRPVRSRRDLRNLRRASAVARAAELVVPEARLSVAESVAERALLDGVRPAAAERAFVAAEELLDVRLDRTLLVEQLPAYEVTALCVALALVRPAELVVLDDLDADLDLTDQRRLLDALVRLAGGSTGTGGTAGPAVVATSTEARATHPDALLVPLAPPQEDR</sequence>
<feature type="region of interest" description="Disordered" evidence="1">
    <location>
        <begin position="1"/>
        <end position="33"/>
    </location>
</feature>
<dbReference type="Gene3D" id="3.40.50.300">
    <property type="entry name" value="P-loop containing nucleotide triphosphate hydrolases"/>
    <property type="match status" value="1"/>
</dbReference>
<dbReference type="Pfam" id="PF00005">
    <property type="entry name" value="ABC_tran"/>
    <property type="match status" value="1"/>
</dbReference>
<dbReference type="GO" id="GO:0005886">
    <property type="term" value="C:plasma membrane"/>
    <property type="evidence" value="ECO:0007669"/>
    <property type="project" value="TreeGrafter"/>
</dbReference>
<name>A0A1H9L4G5_9ACTN</name>